<dbReference type="Proteomes" id="UP000095751">
    <property type="component" value="Unassembled WGS sequence"/>
</dbReference>
<evidence type="ECO:0000256" key="1">
    <source>
        <dbReference type="ARBA" id="ARBA00022801"/>
    </source>
</evidence>
<dbReference type="InterPro" id="IPR051540">
    <property type="entry name" value="S-2-haloacid_dehalogenase"/>
</dbReference>
<reference evidence="2 3" key="1">
    <citation type="submission" date="2016-09" db="EMBL/GenBank/DDBJ databases">
        <title>Extensive genetic diversity and differential bi-allelic expression allows diatom success in the polar Southern Ocean.</title>
        <authorList>
            <consortium name="DOE Joint Genome Institute"/>
            <person name="Mock T."/>
            <person name="Otillar R.P."/>
            <person name="Strauss J."/>
            <person name="Dupont C."/>
            <person name="Frickenhaus S."/>
            <person name="Maumus F."/>
            <person name="Mcmullan M."/>
            <person name="Sanges R."/>
            <person name="Schmutz J."/>
            <person name="Toseland A."/>
            <person name="Valas R."/>
            <person name="Veluchamy A."/>
            <person name="Ward B.J."/>
            <person name="Allen A."/>
            <person name="Barry K."/>
            <person name="Falciatore A."/>
            <person name="Ferrante M."/>
            <person name="Fortunato A.E."/>
            <person name="Gloeckner G."/>
            <person name="Gruber A."/>
            <person name="Hipkin R."/>
            <person name="Janech M."/>
            <person name="Kroth P."/>
            <person name="Leese F."/>
            <person name="Lindquist E."/>
            <person name="Lyon B.R."/>
            <person name="Martin J."/>
            <person name="Mayer C."/>
            <person name="Parker M."/>
            <person name="Quesneville H."/>
            <person name="Raymond J."/>
            <person name="Uhlig C."/>
            <person name="Valentin K.U."/>
            <person name="Worden A.Z."/>
            <person name="Armbrust E.V."/>
            <person name="Bowler C."/>
            <person name="Green B."/>
            <person name="Moulton V."/>
            <person name="Van Oosterhout C."/>
            <person name="Grigoriev I."/>
        </authorList>
    </citation>
    <scope>NUCLEOTIDE SEQUENCE [LARGE SCALE GENOMIC DNA]</scope>
    <source>
        <strain evidence="2 3">CCMP1102</strain>
    </source>
</reference>
<accession>A0A1E7EU08</accession>
<dbReference type="PANTHER" id="PTHR43316:SF8">
    <property type="entry name" value="HAD FAMILY HYDROLASE"/>
    <property type="match status" value="1"/>
</dbReference>
<protein>
    <recommendedName>
        <fullName evidence="4">HAD-like protein</fullName>
    </recommendedName>
</protein>
<dbReference type="InterPro" id="IPR036412">
    <property type="entry name" value="HAD-like_sf"/>
</dbReference>
<gene>
    <name evidence="2" type="ORF">FRACYDRAFT_248370</name>
</gene>
<evidence type="ECO:0000313" key="2">
    <source>
        <dbReference type="EMBL" id="OEU09518.1"/>
    </source>
</evidence>
<dbReference type="PANTHER" id="PTHR43316">
    <property type="entry name" value="HYDROLASE, HALOACID DELAHOGENASE-RELATED"/>
    <property type="match status" value="1"/>
</dbReference>
<dbReference type="GO" id="GO:0016787">
    <property type="term" value="F:hydrolase activity"/>
    <property type="evidence" value="ECO:0007669"/>
    <property type="project" value="UniProtKB-KW"/>
</dbReference>
<dbReference type="SUPFAM" id="SSF56784">
    <property type="entry name" value="HAD-like"/>
    <property type="match status" value="1"/>
</dbReference>
<evidence type="ECO:0008006" key="4">
    <source>
        <dbReference type="Google" id="ProtNLM"/>
    </source>
</evidence>
<dbReference type="InParanoid" id="A0A1E7EU08"/>
<keyword evidence="1" id="KW-0378">Hydrolase</keyword>
<dbReference type="Pfam" id="PF00702">
    <property type="entry name" value="Hydrolase"/>
    <property type="match status" value="1"/>
</dbReference>
<name>A0A1E7EU08_9STRA</name>
<dbReference type="EMBL" id="KV784375">
    <property type="protein sequence ID" value="OEU09518.1"/>
    <property type="molecule type" value="Genomic_DNA"/>
</dbReference>
<dbReference type="OrthoDB" id="444127at2759"/>
<dbReference type="KEGG" id="fcy:FRACYDRAFT_248370"/>
<dbReference type="InterPro" id="IPR023214">
    <property type="entry name" value="HAD_sf"/>
</dbReference>
<dbReference type="Gene3D" id="3.40.50.1000">
    <property type="entry name" value="HAD superfamily/HAD-like"/>
    <property type="match status" value="1"/>
</dbReference>
<sequence length="281" mass="32293">MIKTMIDRGCHDITLDVFLENTISIRKARNGRSITYRDLRKSAIRQTFEISMAFQNQNKHHQFDISQHMDSIVEDCYTSWVRERHISAERYLFPDAIDTLRTLKEMFPNTCFAAITNGVGDPLEMTNTLAPYFDFRIIREDEDIFPHRKPHPFIYQKALKEHELRLSSDDENRLNENNEGVWCHVGDCVANDVGASADCGAKAIWMCLDESDDDFTDVVSRLTDTNKNIPNWSTATKDEIEKRAELIQQGKSKMAASIRSLSELPDAIRNILESCDNSNPI</sequence>
<proteinExistence type="predicted"/>
<keyword evidence="3" id="KW-1185">Reference proteome</keyword>
<evidence type="ECO:0000313" key="3">
    <source>
        <dbReference type="Proteomes" id="UP000095751"/>
    </source>
</evidence>
<dbReference type="AlphaFoldDB" id="A0A1E7EU08"/>
<organism evidence="2 3">
    <name type="scientific">Fragilariopsis cylindrus CCMP1102</name>
    <dbReference type="NCBI Taxonomy" id="635003"/>
    <lineage>
        <taxon>Eukaryota</taxon>
        <taxon>Sar</taxon>
        <taxon>Stramenopiles</taxon>
        <taxon>Ochrophyta</taxon>
        <taxon>Bacillariophyta</taxon>
        <taxon>Bacillariophyceae</taxon>
        <taxon>Bacillariophycidae</taxon>
        <taxon>Bacillariales</taxon>
        <taxon>Bacillariaceae</taxon>
        <taxon>Fragilariopsis</taxon>
    </lineage>
</organism>